<gene>
    <name evidence="2" type="ORF">CC85DRAFT_57842</name>
</gene>
<sequence length="119" mass="13270">MRNWPLGGRWRSGGMWSSLPRMCFAHLCLGWTDALKAPILHFQLCRHSPIHAIHKLESRDQGRATTALGRQWGTDSMSHGLCVPLCGLDTARAVSRTRAEFSQTWPSSTAFNACARFSS</sequence>
<proteinExistence type="predicted"/>
<dbReference type="GeneID" id="28987873"/>
<feature type="signal peptide" evidence="1">
    <location>
        <begin position="1"/>
        <end position="25"/>
    </location>
</feature>
<keyword evidence="3" id="KW-1185">Reference proteome</keyword>
<reference evidence="2 3" key="1">
    <citation type="submission" date="2015-03" db="EMBL/GenBank/DDBJ databases">
        <title>Genomics and transcriptomics of the oil-accumulating basidiomycete yeast T. oleaginosus allow insights into substrate utilization and the diverse evolutionary trajectories of mating systems in fungi.</title>
        <authorList>
            <consortium name="DOE Joint Genome Institute"/>
            <person name="Kourist R."/>
            <person name="Kracht O."/>
            <person name="Bracharz F."/>
            <person name="Lipzen A."/>
            <person name="Nolan M."/>
            <person name="Ohm R."/>
            <person name="Grigoriev I."/>
            <person name="Sun S."/>
            <person name="Heitman J."/>
            <person name="Bruck T."/>
            <person name="Nowrousian M."/>
        </authorList>
    </citation>
    <scope>NUCLEOTIDE SEQUENCE [LARGE SCALE GENOMIC DNA]</scope>
    <source>
        <strain evidence="2 3">IBC0246</strain>
    </source>
</reference>
<feature type="chain" id="PRO_5005248080" description="Secreted protein" evidence="1">
    <location>
        <begin position="26"/>
        <end position="119"/>
    </location>
</feature>
<organism evidence="2 3">
    <name type="scientific">Cutaneotrichosporon oleaginosum</name>
    <dbReference type="NCBI Taxonomy" id="879819"/>
    <lineage>
        <taxon>Eukaryota</taxon>
        <taxon>Fungi</taxon>
        <taxon>Dikarya</taxon>
        <taxon>Basidiomycota</taxon>
        <taxon>Agaricomycotina</taxon>
        <taxon>Tremellomycetes</taxon>
        <taxon>Trichosporonales</taxon>
        <taxon>Trichosporonaceae</taxon>
        <taxon>Cutaneotrichosporon</taxon>
    </lineage>
</organism>
<dbReference type="Proteomes" id="UP000053611">
    <property type="component" value="Unassembled WGS sequence"/>
</dbReference>
<dbReference type="EMBL" id="KQ087178">
    <property type="protein sequence ID" value="KLT46229.1"/>
    <property type="molecule type" value="Genomic_DNA"/>
</dbReference>
<name>A0A0J1BDS7_9TREE</name>
<evidence type="ECO:0008006" key="4">
    <source>
        <dbReference type="Google" id="ProtNLM"/>
    </source>
</evidence>
<evidence type="ECO:0000313" key="3">
    <source>
        <dbReference type="Proteomes" id="UP000053611"/>
    </source>
</evidence>
<keyword evidence="1" id="KW-0732">Signal</keyword>
<accession>A0A0J1BDS7</accession>
<evidence type="ECO:0000313" key="2">
    <source>
        <dbReference type="EMBL" id="KLT46229.1"/>
    </source>
</evidence>
<evidence type="ECO:0000256" key="1">
    <source>
        <dbReference type="SAM" id="SignalP"/>
    </source>
</evidence>
<dbReference type="RefSeq" id="XP_018282720.1">
    <property type="nucleotide sequence ID" value="XM_018427270.1"/>
</dbReference>
<dbReference type="AlphaFoldDB" id="A0A0J1BDS7"/>
<protein>
    <recommendedName>
        <fullName evidence="4">Secreted protein</fullName>
    </recommendedName>
</protein>